<comment type="similarity">
    <text evidence="5">Belongs to the CsrA/RsmA family.</text>
</comment>
<dbReference type="PANTHER" id="PTHR34984:SF1">
    <property type="entry name" value="CARBON STORAGE REGULATOR"/>
    <property type="match status" value="1"/>
</dbReference>
<proteinExistence type="inferred from homology"/>
<dbReference type="InterPro" id="IPR003751">
    <property type="entry name" value="CsrA"/>
</dbReference>
<dbReference type="Gene3D" id="2.60.40.4380">
    <property type="entry name" value="Translational regulator CsrA"/>
    <property type="match status" value="1"/>
</dbReference>
<keyword evidence="3 5" id="KW-0694">RNA-binding</keyword>
<dbReference type="SUPFAM" id="SSF117130">
    <property type="entry name" value="CsrA-like"/>
    <property type="match status" value="1"/>
</dbReference>
<keyword evidence="1 5" id="KW-0963">Cytoplasm</keyword>
<comment type="subcellular location">
    <subcellularLocation>
        <location evidence="5">Cytoplasm</location>
    </subcellularLocation>
</comment>
<dbReference type="PANTHER" id="PTHR34984">
    <property type="entry name" value="CARBON STORAGE REGULATOR"/>
    <property type="match status" value="1"/>
</dbReference>
<evidence type="ECO:0000256" key="5">
    <source>
        <dbReference type="HAMAP-Rule" id="MF_00167"/>
    </source>
</evidence>
<keyword evidence="2 5" id="KW-0810">Translation regulation</keyword>
<dbReference type="Pfam" id="PF02599">
    <property type="entry name" value="CsrA"/>
    <property type="match status" value="1"/>
</dbReference>
<name>A0A1Y3NV88_9PSED</name>
<evidence type="ECO:0000256" key="3">
    <source>
        <dbReference type="ARBA" id="ARBA00022884"/>
    </source>
</evidence>
<evidence type="ECO:0000313" key="7">
    <source>
        <dbReference type="Proteomes" id="UP000195440"/>
    </source>
</evidence>
<accession>A0A1Y3NV88</accession>
<dbReference type="NCBIfam" id="TIGR00202">
    <property type="entry name" value="csrA"/>
    <property type="match status" value="1"/>
</dbReference>
<sequence length="70" mass="7916">MLILRRKKGESIDIAEKITVTVVRVSGNKVQIGIDAPKEVEVHREEITKLIKAKKQAGYIRKLKQPPTPQ</sequence>
<dbReference type="InterPro" id="IPR036107">
    <property type="entry name" value="CsrA_sf"/>
</dbReference>
<dbReference type="Proteomes" id="UP000195440">
    <property type="component" value="Unassembled WGS sequence"/>
</dbReference>
<dbReference type="GO" id="GO:0006402">
    <property type="term" value="P:mRNA catabolic process"/>
    <property type="evidence" value="ECO:0007669"/>
    <property type="project" value="InterPro"/>
</dbReference>
<dbReference type="NCBIfam" id="NF002469">
    <property type="entry name" value="PRK01712.1"/>
    <property type="match status" value="1"/>
</dbReference>
<dbReference type="AlphaFoldDB" id="A0A1Y3NV88"/>
<gene>
    <name evidence="5" type="primary">csrA</name>
    <name evidence="6" type="ORF">AUC60_22930</name>
</gene>
<evidence type="ECO:0000256" key="2">
    <source>
        <dbReference type="ARBA" id="ARBA00022845"/>
    </source>
</evidence>
<dbReference type="GO" id="GO:0045947">
    <property type="term" value="P:negative regulation of translational initiation"/>
    <property type="evidence" value="ECO:0007669"/>
    <property type="project" value="UniProtKB-UniRule"/>
</dbReference>
<protein>
    <recommendedName>
        <fullName evidence="5">Translational regulator CsrA</fullName>
    </recommendedName>
    <alternativeName>
        <fullName evidence="5">Carbon storage regulator</fullName>
    </alternativeName>
</protein>
<dbReference type="RefSeq" id="WP_087273401.1">
    <property type="nucleotide sequence ID" value="NZ_JBJGBV010000006.1"/>
</dbReference>
<reference evidence="6 7" key="1">
    <citation type="journal article" date="2017" name="Syst. Appl. Microbiol.">
        <title>Pseudomonas caspiana sp. nov., a citrus pathogen in the Pseudomonas syringae phylogenetic group.</title>
        <authorList>
            <person name="Busquets A."/>
            <person name="Gomila M."/>
            <person name="Beiki F."/>
            <person name="Mulet M."/>
            <person name="Rahimian H."/>
            <person name="Garcia-Valdes E."/>
            <person name="Lalucat J."/>
        </authorList>
    </citation>
    <scope>NUCLEOTIDE SEQUENCE [LARGE SCALE GENOMIC DNA]</scope>
    <source>
        <strain evidence="6 7">FBF102</strain>
    </source>
</reference>
<evidence type="ECO:0000256" key="1">
    <source>
        <dbReference type="ARBA" id="ARBA00022490"/>
    </source>
</evidence>
<dbReference type="GO" id="GO:0005829">
    <property type="term" value="C:cytosol"/>
    <property type="evidence" value="ECO:0007669"/>
    <property type="project" value="TreeGrafter"/>
</dbReference>
<organism evidence="6 7">
    <name type="scientific">Pseudomonas caspiana</name>
    <dbReference type="NCBI Taxonomy" id="1451454"/>
    <lineage>
        <taxon>Bacteria</taxon>
        <taxon>Pseudomonadati</taxon>
        <taxon>Pseudomonadota</taxon>
        <taxon>Gammaproteobacteria</taxon>
        <taxon>Pseudomonadales</taxon>
        <taxon>Pseudomonadaceae</taxon>
        <taxon>Pseudomonas</taxon>
    </lineage>
</organism>
<evidence type="ECO:0000256" key="4">
    <source>
        <dbReference type="ARBA" id="ARBA00023159"/>
    </source>
</evidence>
<dbReference type="GO" id="GO:0006109">
    <property type="term" value="P:regulation of carbohydrate metabolic process"/>
    <property type="evidence" value="ECO:0007669"/>
    <property type="project" value="UniProtKB-UniRule"/>
</dbReference>
<comment type="function">
    <text evidence="5">A key translational regulator that binds mRNA to regulate translation initiation and/or mRNA stability. Mediates global changes in gene expression, shifting from rapid growth to stress survival by linking envelope stress, the stringent response and the catabolite repression systems. Usually binds in the 5'-UTR; binding at or near the Shine-Dalgarno sequence prevents ribosome-binding, repressing translation, binding elsewhere in the 5'-UTR can activate translation and/or stabilize the mRNA. Its function is antagonized by small RNA(s).</text>
</comment>
<dbReference type="EMBL" id="LOHF01000026">
    <property type="protein sequence ID" value="OUM71540.1"/>
    <property type="molecule type" value="Genomic_DNA"/>
</dbReference>
<dbReference type="OrthoDB" id="9809061at2"/>
<comment type="subunit">
    <text evidence="5">Homodimer; the beta-strands of each monomer intercalate to form a hydrophobic core, while the alpha-helices form wings that extend away from the core.</text>
</comment>
<dbReference type="HAMAP" id="MF_00167">
    <property type="entry name" value="CsrA"/>
    <property type="match status" value="1"/>
</dbReference>
<comment type="caution">
    <text evidence="6">The sequence shown here is derived from an EMBL/GenBank/DDBJ whole genome shotgun (WGS) entry which is preliminary data.</text>
</comment>
<keyword evidence="7" id="KW-1185">Reference proteome</keyword>
<keyword evidence="5" id="KW-0678">Repressor</keyword>
<keyword evidence="4 5" id="KW-0010">Activator</keyword>
<dbReference type="GO" id="GO:0048027">
    <property type="term" value="F:mRNA 5'-UTR binding"/>
    <property type="evidence" value="ECO:0007669"/>
    <property type="project" value="UniProtKB-UniRule"/>
</dbReference>
<dbReference type="GO" id="GO:0045948">
    <property type="term" value="P:positive regulation of translational initiation"/>
    <property type="evidence" value="ECO:0007669"/>
    <property type="project" value="UniProtKB-UniRule"/>
</dbReference>
<evidence type="ECO:0000313" key="6">
    <source>
        <dbReference type="EMBL" id="OUM71540.1"/>
    </source>
</evidence>